<comment type="caution">
    <text evidence="1">The sequence shown here is derived from an EMBL/GenBank/DDBJ whole genome shotgun (WGS) entry which is preliminary data.</text>
</comment>
<evidence type="ECO:0000313" key="2">
    <source>
        <dbReference type="Proteomes" id="UP000499080"/>
    </source>
</evidence>
<reference evidence="1 2" key="1">
    <citation type="journal article" date="2019" name="Sci. Rep.">
        <title>Orb-weaving spider Araneus ventricosus genome elucidates the spidroin gene catalogue.</title>
        <authorList>
            <person name="Kono N."/>
            <person name="Nakamura H."/>
            <person name="Ohtoshi R."/>
            <person name="Moran D.A.P."/>
            <person name="Shinohara A."/>
            <person name="Yoshida Y."/>
            <person name="Fujiwara M."/>
            <person name="Mori M."/>
            <person name="Tomita M."/>
            <person name="Arakawa K."/>
        </authorList>
    </citation>
    <scope>NUCLEOTIDE SEQUENCE [LARGE SCALE GENOMIC DNA]</scope>
</reference>
<organism evidence="1 2">
    <name type="scientific">Araneus ventricosus</name>
    <name type="common">Orbweaver spider</name>
    <name type="synonym">Epeira ventricosa</name>
    <dbReference type="NCBI Taxonomy" id="182803"/>
    <lineage>
        <taxon>Eukaryota</taxon>
        <taxon>Metazoa</taxon>
        <taxon>Ecdysozoa</taxon>
        <taxon>Arthropoda</taxon>
        <taxon>Chelicerata</taxon>
        <taxon>Arachnida</taxon>
        <taxon>Araneae</taxon>
        <taxon>Araneomorphae</taxon>
        <taxon>Entelegynae</taxon>
        <taxon>Araneoidea</taxon>
        <taxon>Araneidae</taxon>
        <taxon>Araneus</taxon>
    </lineage>
</organism>
<name>A0A4Y2MZS0_ARAVE</name>
<dbReference type="EMBL" id="BGPR01008266">
    <property type="protein sequence ID" value="GBN32638.1"/>
    <property type="molecule type" value="Genomic_DNA"/>
</dbReference>
<dbReference type="AlphaFoldDB" id="A0A4Y2MZS0"/>
<sequence>MQLLHTACLLSMPGREAVSRAFQSVTAVGQGDPASTLTRHSIGGLGAKPTQIERTVALVIATPKSKLPLKRGDILRLGGYGWYGSEDGLLLPWSVVCSRVSSSDCLVILQPEGKTANVVYKEVFNLSDAI</sequence>
<accession>A0A4Y2MZS0</accession>
<keyword evidence="2" id="KW-1185">Reference proteome</keyword>
<evidence type="ECO:0000313" key="1">
    <source>
        <dbReference type="EMBL" id="GBN32638.1"/>
    </source>
</evidence>
<gene>
    <name evidence="1" type="ORF">AVEN_130733_1</name>
</gene>
<protein>
    <submittedName>
        <fullName evidence="1">Uncharacterized protein</fullName>
    </submittedName>
</protein>
<dbReference type="Proteomes" id="UP000499080">
    <property type="component" value="Unassembled WGS sequence"/>
</dbReference>
<proteinExistence type="predicted"/>